<proteinExistence type="predicted"/>
<dbReference type="RefSeq" id="XP_007310630.1">
    <property type="nucleotide sequence ID" value="XM_007310568.1"/>
</dbReference>
<evidence type="ECO:0000259" key="2">
    <source>
        <dbReference type="Pfam" id="PF04194"/>
    </source>
</evidence>
<gene>
    <name evidence="3" type="ORF">STEHIDRAFT_135381</name>
</gene>
<dbReference type="OrthoDB" id="443682at2759"/>
<dbReference type="KEGG" id="shs:STEHIDRAFT_135381"/>
<protein>
    <recommendedName>
        <fullName evidence="2">Programmed cell death protein 2 C-terminal domain-containing protein</fullName>
    </recommendedName>
</protein>
<dbReference type="EMBL" id="JH687398">
    <property type="protein sequence ID" value="EIM80518.1"/>
    <property type="molecule type" value="Genomic_DNA"/>
</dbReference>
<evidence type="ECO:0000256" key="1">
    <source>
        <dbReference type="SAM" id="MobiDB-lite"/>
    </source>
</evidence>
<evidence type="ECO:0000313" key="4">
    <source>
        <dbReference type="Proteomes" id="UP000053927"/>
    </source>
</evidence>
<dbReference type="PANTHER" id="PTHR47524">
    <property type="entry name" value="20S RRNA ACCUMULATION PROTEIN 4"/>
    <property type="match status" value="1"/>
</dbReference>
<keyword evidence="4" id="KW-1185">Reference proteome</keyword>
<dbReference type="GO" id="GO:0005737">
    <property type="term" value="C:cytoplasm"/>
    <property type="evidence" value="ECO:0007669"/>
    <property type="project" value="InterPro"/>
</dbReference>
<evidence type="ECO:0000313" key="3">
    <source>
        <dbReference type="EMBL" id="EIM80518.1"/>
    </source>
</evidence>
<dbReference type="OMA" id="HQVIRYS"/>
<dbReference type="AlphaFoldDB" id="R7S077"/>
<name>R7S077_STEHR</name>
<dbReference type="GeneID" id="18798429"/>
<dbReference type="Proteomes" id="UP000053927">
    <property type="component" value="Unassembled WGS sequence"/>
</dbReference>
<dbReference type="PANTHER" id="PTHR47524:SF1">
    <property type="entry name" value="20S RRNA ACCUMULATION PROTEIN 4"/>
    <property type="match status" value="1"/>
</dbReference>
<accession>R7S077</accession>
<dbReference type="Pfam" id="PF04194">
    <property type="entry name" value="PDCD2_C"/>
    <property type="match status" value="1"/>
</dbReference>
<dbReference type="eggNOG" id="KOG2061">
    <property type="taxonomic scope" value="Eukaryota"/>
</dbReference>
<reference evidence="4" key="1">
    <citation type="journal article" date="2012" name="Science">
        <title>The Paleozoic origin of enzymatic lignin decomposition reconstructed from 31 fungal genomes.</title>
        <authorList>
            <person name="Floudas D."/>
            <person name="Binder M."/>
            <person name="Riley R."/>
            <person name="Barry K."/>
            <person name="Blanchette R.A."/>
            <person name="Henrissat B."/>
            <person name="Martinez A.T."/>
            <person name="Otillar R."/>
            <person name="Spatafora J.W."/>
            <person name="Yadav J.S."/>
            <person name="Aerts A."/>
            <person name="Benoit I."/>
            <person name="Boyd A."/>
            <person name="Carlson A."/>
            <person name="Copeland A."/>
            <person name="Coutinho P.M."/>
            <person name="de Vries R.P."/>
            <person name="Ferreira P."/>
            <person name="Findley K."/>
            <person name="Foster B."/>
            <person name="Gaskell J."/>
            <person name="Glotzer D."/>
            <person name="Gorecki P."/>
            <person name="Heitman J."/>
            <person name="Hesse C."/>
            <person name="Hori C."/>
            <person name="Igarashi K."/>
            <person name="Jurgens J.A."/>
            <person name="Kallen N."/>
            <person name="Kersten P."/>
            <person name="Kohler A."/>
            <person name="Kuees U."/>
            <person name="Kumar T.K.A."/>
            <person name="Kuo A."/>
            <person name="LaButti K."/>
            <person name="Larrondo L.F."/>
            <person name="Lindquist E."/>
            <person name="Ling A."/>
            <person name="Lombard V."/>
            <person name="Lucas S."/>
            <person name="Lundell T."/>
            <person name="Martin R."/>
            <person name="McLaughlin D.J."/>
            <person name="Morgenstern I."/>
            <person name="Morin E."/>
            <person name="Murat C."/>
            <person name="Nagy L.G."/>
            <person name="Nolan M."/>
            <person name="Ohm R.A."/>
            <person name="Patyshakuliyeva A."/>
            <person name="Rokas A."/>
            <person name="Ruiz-Duenas F.J."/>
            <person name="Sabat G."/>
            <person name="Salamov A."/>
            <person name="Samejima M."/>
            <person name="Schmutz J."/>
            <person name="Slot J.C."/>
            <person name="St John F."/>
            <person name="Stenlid J."/>
            <person name="Sun H."/>
            <person name="Sun S."/>
            <person name="Syed K."/>
            <person name="Tsang A."/>
            <person name="Wiebenga A."/>
            <person name="Young D."/>
            <person name="Pisabarro A."/>
            <person name="Eastwood D.C."/>
            <person name="Martin F."/>
            <person name="Cullen D."/>
            <person name="Grigoriev I.V."/>
            <person name="Hibbett D.S."/>
        </authorList>
    </citation>
    <scope>NUCLEOTIDE SEQUENCE [LARGE SCALE GENOMIC DNA]</scope>
    <source>
        <strain evidence="4">FP-91666</strain>
    </source>
</reference>
<feature type="compositionally biased region" description="Basic and acidic residues" evidence="1">
    <location>
        <begin position="181"/>
        <end position="191"/>
    </location>
</feature>
<dbReference type="GO" id="GO:0030490">
    <property type="term" value="P:maturation of SSU-rRNA"/>
    <property type="evidence" value="ECO:0007669"/>
    <property type="project" value="TreeGrafter"/>
</dbReference>
<feature type="region of interest" description="Disordered" evidence="1">
    <location>
        <begin position="181"/>
        <end position="219"/>
    </location>
</feature>
<feature type="compositionally biased region" description="Low complexity" evidence="1">
    <location>
        <begin position="210"/>
        <end position="219"/>
    </location>
</feature>
<feature type="domain" description="Programmed cell death protein 2 C-terminal" evidence="2">
    <location>
        <begin position="293"/>
        <end position="458"/>
    </location>
</feature>
<sequence length="460" mass="50114">MPPRVEDWSDSDDDDAVSEVETSVLLGIPDGAMEEEGDGVDAAVSRIGGLPALLPTPEPAFESSFCANCVCPMPLLVQMWCPFEDSPYDRALYVWGCPKRGCQRQEGSVRAWRGLRYNAKYAEKLQRKQAAAAAKKAKREESQKAASATQKTTSNPFSMGAGFASSTTGFGDNIFGAEEAATKPEDSAHEEADADVEAEEPPLSDDESDSASTSSSTESLVVALTSTSISESPWKPAPWYPAQYLSTAPEYLPPSTLKKHADAKKLGESLEDDAAEGGNAWTAEKYENSMDTDPVFDRFNGRVAAEPEQCVRYDLGGTPLLFSSDKTFEKLFPLPGQDPKVTIIGKADMKAGSAQKREYDSSRVGECSKCHSKRVFECQLMPNLINVLKEKEGGQAENGLTDEERRKLVESELKGGSKEGRGMEWGAVLVFCCESDCCVESEKGSKDGWFEEVVMVQWDE</sequence>
<feature type="region of interest" description="Disordered" evidence="1">
    <location>
        <begin position="130"/>
        <end position="160"/>
    </location>
</feature>
<organism evidence="3 4">
    <name type="scientific">Stereum hirsutum (strain FP-91666)</name>
    <name type="common">White-rot fungus</name>
    <dbReference type="NCBI Taxonomy" id="721885"/>
    <lineage>
        <taxon>Eukaryota</taxon>
        <taxon>Fungi</taxon>
        <taxon>Dikarya</taxon>
        <taxon>Basidiomycota</taxon>
        <taxon>Agaricomycotina</taxon>
        <taxon>Agaricomycetes</taxon>
        <taxon>Russulales</taxon>
        <taxon>Stereaceae</taxon>
        <taxon>Stereum</taxon>
    </lineage>
</organism>
<dbReference type="InterPro" id="IPR007320">
    <property type="entry name" value="PDCD2_C"/>
</dbReference>
<feature type="compositionally biased region" description="Acidic residues" evidence="1">
    <location>
        <begin position="192"/>
        <end position="209"/>
    </location>
</feature>